<dbReference type="Proteomes" id="UP000298058">
    <property type="component" value="Unassembled WGS sequence"/>
</dbReference>
<dbReference type="OrthoDB" id="334491at2"/>
<dbReference type="EMBL" id="RQHW01000042">
    <property type="protein sequence ID" value="TGN19038.1"/>
    <property type="molecule type" value="Genomic_DNA"/>
</dbReference>
<evidence type="ECO:0008006" key="4">
    <source>
        <dbReference type="Google" id="ProtNLM"/>
    </source>
</evidence>
<dbReference type="RefSeq" id="WP_135760721.1">
    <property type="nucleotide sequence ID" value="NZ_RQHW01000042.1"/>
</dbReference>
<organism evidence="2 3">
    <name type="scientific">Leptospira idonii</name>
    <dbReference type="NCBI Taxonomy" id="1193500"/>
    <lineage>
        <taxon>Bacteria</taxon>
        <taxon>Pseudomonadati</taxon>
        <taxon>Spirochaetota</taxon>
        <taxon>Spirochaetia</taxon>
        <taxon>Leptospirales</taxon>
        <taxon>Leptospiraceae</taxon>
        <taxon>Leptospira</taxon>
    </lineage>
</organism>
<feature type="chain" id="PRO_5020574861" description="Tetratricopeptide repeat protein" evidence="1">
    <location>
        <begin position="26"/>
        <end position="872"/>
    </location>
</feature>
<protein>
    <recommendedName>
        <fullName evidence="4">Tetratricopeptide repeat protein</fullName>
    </recommendedName>
</protein>
<dbReference type="AlphaFoldDB" id="A0A4R9M2M3"/>
<accession>A0A4R9M2M3</accession>
<gene>
    <name evidence="2" type="ORF">EHS15_11555</name>
</gene>
<feature type="signal peptide" evidence="1">
    <location>
        <begin position="1"/>
        <end position="25"/>
    </location>
</feature>
<reference evidence="2" key="1">
    <citation type="journal article" date="2019" name="PLoS Negl. Trop. Dis.">
        <title>Revisiting the worldwide diversity of Leptospira species in the environment.</title>
        <authorList>
            <person name="Vincent A.T."/>
            <person name="Schiettekatte O."/>
            <person name="Bourhy P."/>
            <person name="Veyrier F.J."/>
            <person name="Picardeau M."/>
        </authorList>
    </citation>
    <scope>NUCLEOTIDE SEQUENCE [LARGE SCALE GENOMIC DNA]</scope>
    <source>
        <strain evidence="2">201300427</strain>
    </source>
</reference>
<comment type="caution">
    <text evidence="2">The sequence shown here is derived from an EMBL/GenBank/DDBJ whole genome shotgun (WGS) entry which is preliminary data.</text>
</comment>
<evidence type="ECO:0000256" key="1">
    <source>
        <dbReference type="SAM" id="SignalP"/>
    </source>
</evidence>
<evidence type="ECO:0000313" key="3">
    <source>
        <dbReference type="Proteomes" id="UP000298058"/>
    </source>
</evidence>
<keyword evidence="1" id="KW-0732">Signal</keyword>
<evidence type="ECO:0000313" key="2">
    <source>
        <dbReference type="EMBL" id="TGN19038.1"/>
    </source>
</evidence>
<keyword evidence="3" id="KW-1185">Reference proteome</keyword>
<sequence>MSFAGKCVKVAVLLCISYFYGPIFAQSARNQGWSIHSNGSKLMIQGNEALSSRDDYRFKSPQNLSVNQEIDYYLILGELYLRRKDKIGVANVLYDLRTKKGDYNFADALLTSLWKQAQGDDAQASKVMDAYIQKEPNTYFRNLAKNMRTNLFQGGEDEKKAMIRMDCIKSKPYYSLCRVFRLQYYIDLPNGKDKEMHKHYVNIMRVASPFFEDPLLEWIPLLDRIDEDLPAKLAFLGLINEAFYFQNMIMDFERVSDGEVSENSMERLSFFQILSGDYTSAEDSLLQYLRLSKGKKSSITNRIYLKLGVIAYLQKEYKKSIDYYLKLDLSNWSSNTLHPVLNEPLSITGVKDLIAVSVWKGQNSDNAVRALQKIQDPEKLTEDDIWPKLRLAQIIMDQNPELSSKITDEIIYMAQGKGWRRLEYAATILQGYNQIYRKEFRKSTVEFTKSRGILDSENAFFSSEFIRNFGFVFAHTASGKRGPISGHIKDGLTDYYQSVLYEDLFLIRNYRPISFSTDQFWDHSVQFFKDESDGWGLLDALYRYELIKRKQTDKSKPNSLFQVQFVDSQFKYLSGFQTQREAKFFDSTYMDSRETESALLLKTEEESIKSIESAKVPTIFLLPYKDSIFLFFYHPKEPRKSALTWKEVRTSRLDSIEITESIKDFYYLTKDFESHQIFLNEAGFLNIKHLKKDFKDREFSLFYSMMPNQDAGKQLSVVSWSCPMENVTSGMKNIKNVETSYFEGSRILKDKERAHLWDFATQSKKDSSFANLSWSCKNSSGNFEEISLNRLVRRIDYRTVPRAIVYSEKTLPRSFGDGFGIHSSWIRFWFRSGVKSIYYKPNWSYSDLPSGQSLVDPAFYKEEGLVITQTPW</sequence>
<name>A0A4R9M2M3_9LEPT</name>
<proteinExistence type="predicted"/>